<sequence length="357" mass="39465">MVSPDFLDKMRERNGTVYKVEDDHTGGLQHWPEAPQVLLHRMQLKLEHVLLGKQAVIRQTITALLAGGHVLLEDIPGVGKTVLAQGIARVMGGEFRRIQFTSDMVPADVIGGVVLERGSGELVYRPGPIIANVVLADEINRTSPRTQSALLEAMEERTVSIEGETHRLPDPFMLIATQNPLSFQGTSPLPEAQLDRFLMRLSIGYPEADAEERLLEQYAEGNRQDPARLRPVITPPEWLRMQKEAAQTHMHHALMEYMVRVAEATRRSPELALGLSPRALRDWLRAAQAGAYMEGRGYVIPDDLLATAEPVLAHRLAFRSGMSGAEGMRDGSLLAAIVRETPFPREAGAGFGGRRAR</sequence>
<dbReference type="Pfam" id="PF07726">
    <property type="entry name" value="AAA_3"/>
    <property type="match status" value="1"/>
</dbReference>
<dbReference type="PANTHER" id="PTHR42759:SF5">
    <property type="entry name" value="METHANOL DEHYDROGENASE REGULATOR"/>
    <property type="match status" value="1"/>
</dbReference>
<protein>
    <submittedName>
        <fullName evidence="3">AAA family ATPase</fullName>
    </submittedName>
</protein>
<dbReference type="SUPFAM" id="SSF52540">
    <property type="entry name" value="P-loop containing nucleoside triphosphate hydrolases"/>
    <property type="match status" value="1"/>
</dbReference>
<comment type="caution">
    <text evidence="3">The sequence shown here is derived from an EMBL/GenBank/DDBJ whole genome shotgun (WGS) entry which is preliminary data.</text>
</comment>
<proteinExistence type="predicted"/>
<gene>
    <name evidence="3" type="ORF">ACFQ2I_18475</name>
</gene>
<dbReference type="EMBL" id="JBHTJZ010000034">
    <property type="protein sequence ID" value="MFD0961340.1"/>
    <property type="molecule type" value="Genomic_DNA"/>
</dbReference>
<dbReference type="Pfam" id="PF17863">
    <property type="entry name" value="AAA_lid_2"/>
    <property type="match status" value="1"/>
</dbReference>
<dbReference type="RefSeq" id="WP_377566817.1">
    <property type="nucleotide sequence ID" value="NZ_JBHTJZ010000034.1"/>
</dbReference>
<evidence type="ECO:0000259" key="1">
    <source>
        <dbReference type="Pfam" id="PF07726"/>
    </source>
</evidence>
<keyword evidence="4" id="KW-1185">Reference proteome</keyword>
<accession>A0ABW3HVN2</accession>
<dbReference type="Proteomes" id="UP001596989">
    <property type="component" value="Unassembled WGS sequence"/>
</dbReference>
<dbReference type="Gene3D" id="3.40.50.300">
    <property type="entry name" value="P-loop containing nucleotide triphosphate hydrolases"/>
    <property type="match status" value="1"/>
</dbReference>
<dbReference type="InterPro" id="IPR050764">
    <property type="entry name" value="CbbQ/NirQ/NorQ/GpvN"/>
</dbReference>
<dbReference type="InterPro" id="IPR027417">
    <property type="entry name" value="P-loop_NTPase"/>
</dbReference>
<dbReference type="Gene3D" id="1.10.8.80">
    <property type="entry name" value="Magnesium chelatase subunit I, C-Terminal domain"/>
    <property type="match status" value="1"/>
</dbReference>
<evidence type="ECO:0000259" key="2">
    <source>
        <dbReference type="Pfam" id="PF17863"/>
    </source>
</evidence>
<name>A0ABW3HVN2_9BACL</name>
<reference evidence="4" key="1">
    <citation type="journal article" date="2019" name="Int. J. Syst. Evol. Microbiol.">
        <title>The Global Catalogue of Microorganisms (GCM) 10K type strain sequencing project: providing services to taxonomists for standard genome sequencing and annotation.</title>
        <authorList>
            <consortium name="The Broad Institute Genomics Platform"/>
            <consortium name="The Broad Institute Genome Sequencing Center for Infectious Disease"/>
            <person name="Wu L."/>
            <person name="Ma J."/>
        </authorList>
    </citation>
    <scope>NUCLEOTIDE SEQUENCE [LARGE SCALE GENOMIC DNA]</scope>
    <source>
        <strain evidence="4">CCUG 59129</strain>
    </source>
</reference>
<dbReference type="InterPro" id="IPR041628">
    <property type="entry name" value="ChlI/MoxR_AAA_lid"/>
</dbReference>
<dbReference type="PIRSF" id="PIRSF002849">
    <property type="entry name" value="AAA_ATPase_chaperone_MoxR_prd"/>
    <property type="match status" value="1"/>
</dbReference>
<feature type="domain" description="ChlI/MoxR AAA lid" evidence="2">
    <location>
        <begin position="264"/>
        <end position="319"/>
    </location>
</feature>
<organism evidence="3 4">
    <name type="scientific">Paenibacillus chungangensis</name>
    <dbReference type="NCBI Taxonomy" id="696535"/>
    <lineage>
        <taxon>Bacteria</taxon>
        <taxon>Bacillati</taxon>
        <taxon>Bacillota</taxon>
        <taxon>Bacilli</taxon>
        <taxon>Bacillales</taxon>
        <taxon>Paenibacillaceae</taxon>
        <taxon>Paenibacillus</taxon>
    </lineage>
</organism>
<dbReference type="PANTHER" id="PTHR42759">
    <property type="entry name" value="MOXR FAMILY PROTEIN"/>
    <property type="match status" value="1"/>
</dbReference>
<evidence type="ECO:0000313" key="4">
    <source>
        <dbReference type="Proteomes" id="UP001596989"/>
    </source>
</evidence>
<dbReference type="InterPro" id="IPR011703">
    <property type="entry name" value="ATPase_AAA-3"/>
</dbReference>
<evidence type="ECO:0000313" key="3">
    <source>
        <dbReference type="EMBL" id="MFD0961340.1"/>
    </source>
</evidence>
<dbReference type="CDD" id="cd00009">
    <property type="entry name" value="AAA"/>
    <property type="match status" value="1"/>
</dbReference>
<feature type="domain" description="ATPase AAA-3" evidence="1">
    <location>
        <begin position="69"/>
        <end position="199"/>
    </location>
</feature>